<evidence type="ECO:0000256" key="3">
    <source>
        <dbReference type="ARBA" id="ARBA00022723"/>
    </source>
</evidence>
<comment type="caution">
    <text evidence="7">The sequence shown here is derived from an EMBL/GenBank/DDBJ whole genome shotgun (WGS) entry which is preliminary data.</text>
</comment>
<accession>A0AAW1PXF6</accession>
<dbReference type="InterPro" id="IPR035903">
    <property type="entry name" value="HesB-like_dom_sf"/>
</dbReference>
<reference evidence="7 8" key="1">
    <citation type="journal article" date="2024" name="Nat. Commun.">
        <title>Phylogenomics reveals the evolutionary origins of lichenization in chlorophyte algae.</title>
        <authorList>
            <person name="Puginier C."/>
            <person name="Libourel C."/>
            <person name="Otte J."/>
            <person name="Skaloud P."/>
            <person name="Haon M."/>
            <person name="Grisel S."/>
            <person name="Petersen M."/>
            <person name="Berrin J.G."/>
            <person name="Delaux P.M."/>
            <person name="Dal Grande F."/>
            <person name="Keller J."/>
        </authorList>
    </citation>
    <scope>NUCLEOTIDE SEQUENCE [LARGE SCALE GENOMIC DNA]</scope>
    <source>
        <strain evidence="7 8">SAG 2043</strain>
    </source>
</reference>
<dbReference type="AlphaFoldDB" id="A0AAW1PXF6"/>
<comment type="subcellular location">
    <subcellularLocation>
        <location evidence="1">Mitochondrion</location>
    </subcellularLocation>
</comment>
<proteinExistence type="inferred from homology"/>
<gene>
    <name evidence="7" type="ORF">WJX72_008554</name>
</gene>
<dbReference type="Gene3D" id="2.60.300.12">
    <property type="entry name" value="HesB-like domain"/>
    <property type="match status" value="1"/>
</dbReference>
<sequence>MLRSPVEAEVEEPGLVLTQDAIERMQELTREDDKASLLRLTVEAGGCSGFQYVFGLDNKVNEDDRVFEQGGARLVTDMVSLEHVKGATVDWTTDLIKSAFEVTNNPNAAGGCGCGSSFEPKM</sequence>
<evidence type="ECO:0000256" key="4">
    <source>
        <dbReference type="ARBA" id="ARBA00023004"/>
    </source>
</evidence>
<comment type="similarity">
    <text evidence="2">Belongs to the HesB/IscA family.</text>
</comment>
<name>A0AAW1PXF6_9CHLO</name>
<evidence type="ECO:0000313" key="8">
    <source>
        <dbReference type="Proteomes" id="UP001489004"/>
    </source>
</evidence>
<evidence type="ECO:0000259" key="6">
    <source>
        <dbReference type="Pfam" id="PF01521"/>
    </source>
</evidence>
<dbReference type="GO" id="GO:0016226">
    <property type="term" value="P:iron-sulfur cluster assembly"/>
    <property type="evidence" value="ECO:0007669"/>
    <property type="project" value="InterPro"/>
</dbReference>
<keyword evidence="8" id="KW-1185">Reference proteome</keyword>
<dbReference type="GO" id="GO:0005506">
    <property type="term" value="F:iron ion binding"/>
    <property type="evidence" value="ECO:0007669"/>
    <property type="project" value="TreeGrafter"/>
</dbReference>
<dbReference type="Pfam" id="PF01521">
    <property type="entry name" value="Fe-S_biosyn"/>
    <property type="match status" value="1"/>
</dbReference>
<dbReference type="GO" id="GO:0051537">
    <property type="term" value="F:2 iron, 2 sulfur cluster binding"/>
    <property type="evidence" value="ECO:0007669"/>
    <property type="project" value="TreeGrafter"/>
</dbReference>
<dbReference type="FunFam" id="2.60.300.12:FF:000006">
    <property type="entry name" value="Iron-sulfur cluster assembly 2 mitochondrial"/>
    <property type="match status" value="1"/>
</dbReference>
<feature type="domain" description="Core" evidence="6">
    <location>
        <begin position="16"/>
        <end position="115"/>
    </location>
</feature>
<evidence type="ECO:0000313" key="7">
    <source>
        <dbReference type="EMBL" id="KAK9813080.1"/>
    </source>
</evidence>
<keyword evidence="4" id="KW-0408">Iron</keyword>
<dbReference type="Proteomes" id="UP001489004">
    <property type="component" value="Unassembled WGS sequence"/>
</dbReference>
<dbReference type="SUPFAM" id="SSF89360">
    <property type="entry name" value="HesB-like domain"/>
    <property type="match status" value="1"/>
</dbReference>
<evidence type="ECO:0000256" key="5">
    <source>
        <dbReference type="ARBA" id="ARBA00023128"/>
    </source>
</evidence>
<keyword evidence="3" id="KW-0479">Metal-binding</keyword>
<evidence type="ECO:0000256" key="1">
    <source>
        <dbReference type="ARBA" id="ARBA00004173"/>
    </source>
</evidence>
<evidence type="ECO:0000256" key="2">
    <source>
        <dbReference type="ARBA" id="ARBA00006718"/>
    </source>
</evidence>
<keyword evidence="5" id="KW-0496">Mitochondrion</keyword>
<dbReference type="GO" id="GO:0120510">
    <property type="term" value="C:mitochondrial [4Fe-4S] assembly complex"/>
    <property type="evidence" value="ECO:0007669"/>
    <property type="project" value="UniProtKB-ARBA"/>
</dbReference>
<dbReference type="PANTHER" id="PTHR43011:SF1">
    <property type="entry name" value="IRON-SULFUR CLUSTER ASSEMBLY 2 HOMOLOG, MITOCHONDRIAL"/>
    <property type="match status" value="1"/>
</dbReference>
<protein>
    <recommendedName>
        <fullName evidence="6">Core domain-containing protein</fullName>
    </recommendedName>
</protein>
<dbReference type="PANTHER" id="PTHR43011">
    <property type="entry name" value="IRON-SULFUR CLUSTER ASSEMBLY 2 HOMOLOG, MITOCHONDRIAL"/>
    <property type="match status" value="1"/>
</dbReference>
<dbReference type="GO" id="GO:0051539">
    <property type="term" value="F:4 iron, 4 sulfur cluster binding"/>
    <property type="evidence" value="ECO:0007669"/>
    <property type="project" value="TreeGrafter"/>
</dbReference>
<dbReference type="EMBL" id="JALJOR010000008">
    <property type="protein sequence ID" value="KAK9813080.1"/>
    <property type="molecule type" value="Genomic_DNA"/>
</dbReference>
<dbReference type="InterPro" id="IPR016092">
    <property type="entry name" value="ATAP"/>
</dbReference>
<dbReference type="InterPro" id="IPR000361">
    <property type="entry name" value="ATAP_core_dom"/>
</dbReference>
<organism evidence="7 8">
    <name type="scientific">[Myrmecia] bisecta</name>
    <dbReference type="NCBI Taxonomy" id="41462"/>
    <lineage>
        <taxon>Eukaryota</taxon>
        <taxon>Viridiplantae</taxon>
        <taxon>Chlorophyta</taxon>
        <taxon>core chlorophytes</taxon>
        <taxon>Trebouxiophyceae</taxon>
        <taxon>Trebouxiales</taxon>
        <taxon>Trebouxiaceae</taxon>
        <taxon>Myrmecia</taxon>
    </lineage>
</organism>
<dbReference type="NCBIfam" id="TIGR00049">
    <property type="entry name" value="iron-sulfur cluster assembly accessory protein"/>
    <property type="match status" value="1"/>
</dbReference>